<dbReference type="EMBL" id="MN740992">
    <property type="protein sequence ID" value="QHU21840.1"/>
    <property type="molecule type" value="Genomic_DNA"/>
</dbReference>
<proteinExistence type="predicted"/>
<protein>
    <submittedName>
        <fullName evidence="1">Uncharacterized protein</fullName>
    </submittedName>
</protein>
<reference evidence="1" key="1">
    <citation type="journal article" date="2020" name="Nature">
        <title>Giant virus diversity and host interactions through global metagenomics.</title>
        <authorList>
            <person name="Schulz F."/>
            <person name="Roux S."/>
            <person name="Paez-Espino D."/>
            <person name="Jungbluth S."/>
            <person name="Walsh D.A."/>
            <person name="Denef V.J."/>
            <person name="McMahon K.D."/>
            <person name="Konstantinidis K.T."/>
            <person name="Eloe-Fadrosh E.A."/>
            <person name="Kyrpides N.C."/>
            <person name="Woyke T."/>
        </authorList>
    </citation>
    <scope>NUCLEOTIDE SEQUENCE</scope>
    <source>
        <strain evidence="1">GVMAG-S-3300013286-35</strain>
    </source>
</reference>
<accession>A0A6C0KYV6</accession>
<organism evidence="1">
    <name type="scientific">viral metagenome</name>
    <dbReference type="NCBI Taxonomy" id="1070528"/>
    <lineage>
        <taxon>unclassified sequences</taxon>
        <taxon>metagenomes</taxon>
        <taxon>organismal metagenomes</taxon>
    </lineage>
</organism>
<evidence type="ECO:0000313" key="1">
    <source>
        <dbReference type="EMBL" id="QHU21840.1"/>
    </source>
</evidence>
<name>A0A6C0KYV6_9ZZZZ</name>
<dbReference type="AlphaFoldDB" id="A0A6C0KYV6"/>
<sequence>MATIGSGSSNLNNTSRRHYVSCEPFYNDFFTYSNTTSFLNGNWTTVGTLTPVAGATKANCPQGRVLRENGKKMYPDANPGVKTYMVGVYDDTTFLSGFINPNSPIFTPMNMDKPTYMPNGADPDVGTYAGLQNVGTGSYTQGTIYAGDLSGAGIGLGNGFYAGLSNGFSKDLSGTIYAAMYQRGPAQASSLQTDGFIGIETGTNGDHYVGNNYPFDISGGGVAVFAGMYNNGTIQCVSNLENSAPFGIISVYTDPDLSGAYAATYIPGPTFFPGPADTDLGIETGKEANGVFAGLYSNGTIFAVSSEDEQNNGIYGNGIINASTNPDLSGAYGSMYTYRSTENVPNARMGVEAGTTELPLYAGLYSDGTIEAISTIKGHGGLTVGGGSFIANIYYGTATFTIPSLGDHASGSASATLSGVGNSSLLMFPNPNLGDSMVFFRSYSISGSTVTIYFGHPTGGNSHGGTNYTASLPYFVINPVPV</sequence>